<gene>
    <name evidence="2" type="ORF">EHYA_01990</name>
</gene>
<name>A0A401YIA5_9ACTN</name>
<evidence type="ECO:0000313" key="2">
    <source>
        <dbReference type="EMBL" id="GCD94330.1"/>
    </source>
</evidence>
<proteinExistence type="predicted"/>
<protein>
    <recommendedName>
        <fullName evidence="1">DUF397 domain-containing protein</fullName>
    </recommendedName>
</protein>
<reference evidence="2 3" key="1">
    <citation type="submission" date="2018-12" db="EMBL/GenBank/DDBJ databases">
        <title>Draft genome sequence of Embleya hyalina NBRC 13850T.</title>
        <authorList>
            <person name="Komaki H."/>
            <person name="Hosoyama A."/>
            <person name="Kimura A."/>
            <person name="Ichikawa N."/>
            <person name="Tamura T."/>
        </authorList>
    </citation>
    <scope>NUCLEOTIDE SEQUENCE [LARGE SCALE GENOMIC DNA]</scope>
    <source>
        <strain evidence="2 3">NBRC 13850</strain>
    </source>
</reference>
<sequence length="71" mass="7662">MIEHVDLHPADAGRAIWRTSSYSNGGGECVEVGHVTKATYTGVRDSKSKDGPVQSYAAPAWDAFLDALKIR</sequence>
<dbReference type="EMBL" id="BIFH01000015">
    <property type="protein sequence ID" value="GCD94330.1"/>
    <property type="molecule type" value="Genomic_DNA"/>
</dbReference>
<comment type="caution">
    <text evidence="2">The sequence shown here is derived from an EMBL/GenBank/DDBJ whole genome shotgun (WGS) entry which is preliminary data.</text>
</comment>
<dbReference type="InterPro" id="IPR007278">
    <property type="entry name" value="DUF397"/>
</dbReference>
<dbReference type="Proteomes" id="UP000286931">
    <property type="component" value="Unassembled WGS sequence"/>
</dbReference>
<evidence type="ECO:0000259" key="1">
    <source>
        <dbReference type="Pfam" id="PF04149"/>
    </source>
</evidence>
<organism evidence="2 3">
    <name type="scientific">Embleya hyalina</name>
    <dbReference type="NCBI Taxonomy" id="516124"/>
    <lineage>
        <taxon>Bacteria</taxon>
        <taxon>Bacillati</taxon>
        <taxon>Actinomycetota</taxon>
        <taxon>Actinomycetes</taxon>
        <taxon>Kitasatosporales</taxon>
        <taxon>Streptomycetaceae</taxon>
        <taxon>Embleya</taxon>
    </lineage>
</organism>
<dbReference type="Pfam" id="PF04149">
    <property type="entry name" value="DUF397"/>
    <property type="match status" value="1"/>
</dbReference>
<dbReference type="AlphaFoldDB" id="A0A401YIA5"/>
<keyword evidence="3" id="KW-1185">Reference proteome</keyword>
<evidence type="ECO:0000313" key="3">
    <source>
        <dbReference type="Proteomes" id="UP000286931"/>
    </source>
</evidence>
<dbReference type="RefSeq" id="WP_246126556.1">
    <property type="nucleotide sequence ID" value="NZ_BIFH01000015.1"/>
</dbReference>
<feature type="domain" description="DUF397" evidence="1">
    <location>
        <begin position="17"/>
        <end position="69"/>
    </location>
</feature>
<accession>A0A401YIA5</accession>